<comment type="caution">
    <text evidence="2">The sequence shown here is derived from an EMBL/GenBank/DDBJ whole genome shotgun (WGS) entry which is preliminary data.</text>
</comment>
<dbReference type="Proteomes" id="UP000196560">
    <property type="component" value="Unassembled WGS sequence"/>
</dbReference>
<dbReference type="InterPro" id="IPR014729">
    <property type="entry name" value="Rossmann-like_a/b/a_fold"/>
</dbReference>
<dbReference type="PANTHER" id="PTHR43169">
    <property type="entry name" value="EXSB FAMILY PROTEIN"/>
    <property type="match status" value="1"/>
</dbReference>
<dbReference type="EMBL" id="NFHO01000005">
    <property type="protein sequence ID" value="OUN43037.1"/>
    <property type="molecule type" value="Genomic_DNA"/>
</dbReference>
<feature type="compositionally biased region" description="Low complexity" evidence="1">
    <location>
        <begin position="238"/>
        <end position="251"/>
    </location>
</feature>
<dbReference type="eggNOG" id="COG1606">
    <property type="taxonomic scope" value="Bacteria"/>
</dbReference>
<reference evidence="3" key="1">
    <citation type="submission" date="2017-04" db="EMBL/GenBank/DDBJ databases">
        <title>Function of individual gut microbiota members based on whole genome sequencing of pure cultures obtained from chicken caecum.</title>
        <authorList>
            <person name="Medvecky M."/>
            <person name="Cejkova D."/>
            <person name="Polansky O."/>
            <person name="Karasova D."/>
            <person name="Kubasova T."/>
            <person name="Cizek A."/>
            <person name="Rychlik I."/>
        </authorList>
    </citation>
    <scope>NUCLEOTIDE SEQUENCE [LARGE SCALE GENOMIC DNA]</scope>
    <source>
        <strain evidence="3">An70</strain>
    </source>
</reference>
<name>A0A1Y3U7E6_9ACTN</name>
<evidence type="ECO:0000313" key="2">
    <source>
        <dbReference type="EMBL" id="OUN43037.1"/>
    </source>
</evidence>
<dbReference type="InterPro" id="IPR005232">
    <property type="entry name" value="LarE"/>
</dbReference>
<dbReference type="PANTHER" id="PTHR43169:SF2">
    <property type="entry name" value="NAD_GMP SYNTHASE DOMAIN-CONTAINING PROTEIN"/>
    <property type="match status" value="1"/>
</dbReference>
<dbReference type="STRING" id="1118060.GCA_000311845_01454"/>
<evidence type="ECO:0000313" key="3">
    <source>
        <dbReference type="Proteomes" id="UP000196560"/>
    </source>
</evidence>
<feature type="region of interest" description="Disordered" evidence="1">
    <location>
        <begin position="238"/>
        <end position="268"/>
    </location>
</feature>
<proteinExistence type="predicted"/>
<organism evidence="2 3">
    <name type="scientific">Enorma massiliensis</name>
    <dbReference type="NCBI Taxonomy" id="1472761"/>
    <lineage>
        <taxon>Bacteria</taxon>
        <taxon>Bacillati</taxon>
        <taxon>Actinomycetota</taxon>
        <taxon>Coriobacteriia</taxon>
        <taxon>Coriobacteriales</taxon>
        <taxon>Coriobacteriaceae</taxon>
        <taxon>Enorma</taxon>
    </lineage>
</organism>
<dbReference type="Gene3D" id="3.40.50.620">
    <property type="entry name" value="HUPs"/>
    <property type="match status" value="1"/>
</dbReference>
<dbReference type="GO" id="GO:0016783">
    <property type="term" value="F:sulfurtransferase activity"/>
    <property type="evidence" value="ECO:0007669"/>
    <property type="project" value="InterPro"/>
</dbReference>
<evidence type="ECO:0000256" key="1">
    <source>
        <dbReference type="SAM" id="MobiDB-lite"/>
    </source>
</evidence>
<dbReference type="NCBIfam" id="TIGR00268">
    <property type="entry name" value="ATP-dependent sacrificial sulfur transferase LarE"/>
    <property type="match status" value="1"/>
</dbReference>
<sequence length="304" mass="32845">MERETREKLQALEELFDSWKSVAVGYSGGVDSTFLAAVCARAVPSRAVLMHIETPFSATPELVSVERAAESGQSAFGLPLIAVPLDPFSLENVVRNDENRCYYCKRAGFSAILAEARARGIEVVVDGSNADDAGDYRPGMRALEELGVRSPLLETGWHKDEERALLREWGIPVWGMPAGACLATRIPCGEPLTERKLAAVRACEDYLHEHGLHQVRARLIEGSLQVEASSEDLRVLASAGDPADASSGSSAPHEKGAWHGEGAPSEEGVRHVALPEEMRAHLAGCVDGEVNPYVVLYSKGSMNR</sequence>
<dbReference type="InterPro" id="IPR052188">
    <property type="entry name" value="Ni-pincer_cofactor_biosynth"/>
</dbReference>
<gene>
    <name evidence="2" type="ORF">B5G21_05385</name>
</gene>
<keyword evidence="3" id="KW-1185">Reference proteome</keyword>
<dbReference type="CDD" id="cd01990">
    <property type="entry name" value="LarE-like"/>
    <property type="match status" value="1"/>
</dbReference>
<accession>A0A1Y3U7E6</accession>
<protein>
    <submittedName>
        <fullName evidence="2">TIGR00268 family protein</fullName>
    </submittedName>
</protein>
<dbReference type="SUPFAM" id="SSF52402">
    <property type="entry name" value="Adenine nucleotide alpha hydrolases-like"/>
    <property type="match status" value="1"/>
</dbReference>
<dbReference type="AlphaFoldDB" id="A0A1Y3U7E6"/>
<dbReference type="RefSeq" id="WP_087186335.1">
    <property type="nucleotide sequence ID" value="NZ_NFHO01000005.1"/>
</dbReference>